<dbReference type="InterPro" id="IPR018170">
    <property type="entry name" value="Aldo/ket_reductase_CS"/>
</dbReference>
<dbReference type="FunFam" id="3.20.20.100:FF:000015">
    <property type="entry name" value="Oxidoreductase, aldo/keto reductase family"/>
    <property type="match status" value="1"/>
</dbReference>
<keyword evidence="3" id="KW-0560">Oxidoreductase</keyword>
<keyword evidence="9" id="KW-1185">Reference proteome</keyword>
<name>A0A1H2WAZ7_9BACI</name>
<dbReference type="EMBL" id="FNNC01000005">
    <property type="protein sequence ID" value="SDW77707.1"/>
    <property type="molecule type" value="Genomic_DNA"/>
</dbReference>
<dbReference type="RefSeq" id="WP_091615266.1">
    <property type="nucleotide sequence ID" value="NZ_FNNC01000005.1"/>
</dbReference>
<dbReference type="PROSITE" id="PS00798">
    <property type="entry name" value="ALDOKETO_REDUCTASE_1"/>
    <property type="match status" value="1"/>
</dbReference>
<gene>
    <name evidence="8" type="ORF">SAMN05421781_2343</name>
</gene>
<reference evidence="8 9" key="1">
    <citation type="submission" date="2016-10" db="EMBL/GenBank/DDBJ databases">
        <authorList>
            <person name="de Groot N.N."/>
        </authorList>
    </citation>
    <scope>NUCLEOTIDE SEQUENCE [LARGE SCALE GENOMIC DNA]</scope>
    <source>
        <strain evidence="8 9">DSM 23126</strain>
    </source>
</reference>
<keyword evidence="2" id="KW-0521">NADP</keyword>
<sequence>MSIQTSVTTLANGVKMPWLGLGVYQAEKGEEVKNAVLTAVQAGYRSIDTASFYDNEESVGEAIQESGVPRDELFITTKLWNNEHGFDEALEAFERSRKKLGVDVVDLYLIHWPVPGKFKETWGALEKLYKDGKVRAIGVSNFTDQHLEELLKTAEITPMVNQVEFHPRLFQKALLEYCQSHDIQLEGWRPLGKGDLLDHDAVKEIADKHGKTPAQVLVRWALQNKVVSIPKSVTAERIRSNAEVFDFELDTKDMDTINGMNENARYGLHPDEFDYASTTK</sequence>
<accession>A0A1H2WAZ7</accession>
<evidence type="ECO:0000256" key="4">
    <source>
        <dbReference type="PIRSR" id="PIRSR000097-1"/>
    </source>
</evidence>
<feature type="site" description="Lowers pKa of active site Tyr" evidence="6">
    <location>
        <position position="78"/>
    </location>
</feature>
<feature type="domain" description="NADP-dependent oxidoreductase" evidence="7">
    <location>
        <begin position="20"/>
        <end position="261"/>
    </location>
</feature>
<feature type="binding site" evidence="5">
    <location>
        <position position="111"/>
    </location>
    <ligand>
        <name>substrate</name>
    </ligand>
</feature>
<dbReference type="PRINTS" id="PR00069">
    <property type="entry name" value="ALDKETRDTASE"/>
</dbReference>
<dbReference type="PIRSF" id="PIRSF000097">
    <property type="entry name" value="AKR"/>
    <property type="match status" value="1"/>
</dbReference>
<evidence type="ECO:0000256" key="5">
    <source>
        <dbReference type="PIRSR" id="PIRSR000097-2"/>
    </source>
</evidence>
<evidence type="ECO:0000256" key="1">
    <source>
        <dbReference type="ARBA" id="ARBA00007905"/>
    </source>
</evidence>
<evidence type="ECO:0000313" key="9">
    <source>
        <dbReference type="Proteomes" id="UP000199488"/>
    </source>
</evidence>
<comment type="similarity">
    <text evidence="1">Belongs to the aldo/keto reductase family.</text>
</comment>
<protein>
    <submittedName>
        <fullName evidence="8">Aldo/keto reductase</fullName>
    </submittedName>
</protein>
<dbReference type="InterPro" id="IPR036812">
    <property type="entry name" value="NAD(P)_OxRdtase_dom_sf"/>
</dbReference>
<dbReference type="Pfam" id="PF00248">
    <property type="entry name" value="Aldo_ket_red"/>
    <property type="match status" value="1"/>
</dbReference>
<dbReference type="OrthoDB" id="9804790at2"/>
<evidence type="ECO:0000259" key="7">
    <source>
        <dbReference type="Pfam" id="PF00248"/>
    </source>
</evidence>
<dbReference type="PROSITE" id="PS00063">
    <property type="entry name" value="ALDOKETO_REDUCTASE_3"/>
    <property type="match status" value="1"/>
</dbReference>
<evidence type="ECO:0000313" key="8">
    <source>
        <dbReference type="EMBL" id="SDW77707.1"/>
    </source>
</evidence>
<evidence type="ECO:0000256" key="2">
    <source>
        <dbReference type="ARBA" id="ARBA00022857"/>
    </source>
</evidence>
<dbReference type="STRING" id="1122204.SAMN05421781_2343"/>
<dbReference type="AlphaFoldDB" id="A0A1H2WAZ7"/>
<dbReference type="GO" id="GO:0016616">
    <property type="term" value="F:oxidoreductase activity, acting on the CH-OH group of donors, NAD or NADP as acceptor"/>
    <property type="evidence" value="ECO:0007669"/>
    <property type="project" value="UniProtKB-ARBA"/>
</dbReference>
<evidence type="ECO:0000256" key="3">
    <source>
        <dbReference type="ARBA" id="ARBA00023002"/>
    </source>
</evidence>
<proteinExistence type="inferred from homology"/>
<dbReference type="Proteomes" id="UP000199488">
    <property type="component" value="Unassembled WGS sequence"/>
</dbReference>
<dbReference type="InterPro" id="IPR020471">
    <property type="entry name" value="AKR"/>
</dbReference>
<feature type="active site" description="Proton donor" evidence="4">
    <location>
        <position position="53"/>
    </location>
</feature>
<dbReference type="InterPro" id="IPR023210">
    <property type="entry name" value="NADP_OxRdtase_dom"/>
</dbReference>
<dbReference type="PROSITE" id="PS00062">
    <property type="entry name" value="ALDOKETO_REDUCTASE_2"/>
    <property type="match status" value="1"/>
</dbReference>
<dbReference type="PANTHER" id="PTHR43827">
    <property type="entry name" value="2,5-DIKETO-D-GLUCONIC ACID REDUCTASE"/>
    <property type="match status" value="1"/>
</dbReference>
<evidence type="ECO:0000256" key="6">
    <source>
        <dbReference type="PIRSR" id="PIRSR000097-3"/>
    </source>
</evidence>
<dbReference type="SUPFAM" id="SSF51430">
    <property type="entry name" value="NAD(P)-linked oxidoreductase"/>
    <property type="match status" value="1"/>
</dbReference>
<dbReference type="Gene3D" id="3.20.20.100">
    <property type="entry name" value="NADP-dependent oxidoreductase domain"/>
    <property type="match status" value="1"/>
</dbReference>
<dbReference type="PANTHER" id="PTHR43827:SF3">
    <property type="entry name" value="NADP-DEPENDENT OXIDOREDUCTASE DOMAIN-CONTAINING PROTEIN"/>
    <property type="match status" value="1"/>
</dbReference>
<organism evidence="8 9">
    <name type="scientific">Marinococcus luteus</name>
    <dbReference type="NCBI Taxonomy" id="1122204"/>
    <lineage>
        <taxon>Bacteria</taxon>
        <taxon>Bacillati</taxon>
        <taxon>Bacillota</taxon>
        <taxon>Bacilli</taxon>
        <taxon>Bacillales</taxon>
        <taxon>Bacillaceae</taxon>
        <taxon>Marinococcus</taxon>
    </lineage>
</organism>